<evidence type="ECO:0000259" key="4">
    <source>
        <dbReference type="PROSITE" id="PS50069"/>
    </source>
</evidence>
<dbReference type="SUPFAM" id="SSF46785">
    <property type="entry name" value="Winged helix' DNA-binding domain"/>
    <property type="match status" value="1"/>
</dbReference>
<dbReference type="OrthoDB" id="27073at2759"/>
<dbReference type="InterPro" id="IPR036388">
    <property type="entry name" value="WH-like_DNA-bd_sf"/>
</dbReference>
<accession>A2F261</accession>
<reference evidence="5" key="1">
    <citation type="submission" date="2006-10" db="EMBL/GenBank/DDBJ databases">
        <authorList>
            <person name="Amadeo P."/>
            <person name="Zhao Q."/>
            <person name="Wortman J."/>
            <person name="Fraser-Liggett C."/>
            <person name="Carlton J."/>
        </authorList>
    </citation>
    <scope>NUCLEOTIDE SEQUENCE</scope>
    <source>
        <strain evidence="5">G3</strain>
    </source>
</reference>
<dbReference type="Pfam" id="PF00888">
    <property type="entry name" value="Cullin"/>
    <property type="match status" value="1"/>
</dbReference>
<dbReference type="Proteomes" id="UP000001542">
    <property type="component" value="Unassembled WGS sequence"/>
</dbReference>
<dbReference type="InterPro" id="IPR016159">
    <property type="entry name" value="Cullin_repeat-like_dom_sf"/>
</dbReference>
<dbReference type="GO" id="GO:0006511">
    <property type="term" value="P:ubiquitin-dependent protein catabolic process"/>
    <property type="evidence" value="ECO:0007669"/>
    <property type="project" value="InterPro"/>
</dbReference>
<dbReference type="InterPro" id="IPR001373">
    <property type="entry name" value="Cullin_N"/>
</dbReference>
<dbReference type="EMBL" id="DS113582">
    <property type="protein sequence ID" value="EAY01000.1"/>
    <property type="molecule type" value="Genomic_DNA"/>
</dbReference>
<keyword evidence="6" id="KW-1185">Reference proteome</keyword>
<dbReference type="GO" id="GO:0031461">
    <property type="term" value="C:cullin-RING ubiquitin ligase complex"/>
    <property type="evidence" value="ECO:0000318"/>
    <property type="project" value="GO_Central"/>
</dbReference>
<dbReference type="InParanoid" id="A2F261"/>
<evidence type="ECO:0000256" key="3">
    <source>
        <dbReference type="RuleBase" id="RU003829"/>
    </source>
</evidence>
<organism evidence="5 6">
    <name type="scientific">Trichomonas vaginalis (strain ATCC PRA-98 / G3)</name>
    <dbReference type="NCBI Taxonomy" id="412133"/>
    <lineage>
        <taxon>Eukaryota</taxon>
        <taxon>Metamonada</taxon>
        <taxon>Parabasalia</taxon>
        <taxon>Trichomonadida</taxon>
        <taxon>Trichomonadidae</taxon>
        <taxon>Trichomonas</taxon>
    </lineage>
</organism>
<dbReference type="GO" id="GO:0031625">
    <property type="term" value="F:ubiquitin protein ligase binding"/>
    <property type="evidence" value="ECO:0000318"/>
    <property type="project" value="GO_Central"/>
</dbReference>
<comment type="similarity">
    <text evidence="1 2 3">Belongs to the cullin family.</text>
</comment>
<dbReference type="RefSeq" id="XP_001313897.1">
    <property type="nucleotide sequence ID" value="XM_001313895.1"/>
</dbReference>
<evidence type="ECO:0000256" key="1">
    <source>
        <dbReference type="ARBA" id="ARBA00006019"/>
    </source>
</evidence>
<dbReference type="VEuPathDB" id="TrichDB:TVAG_154700"/>
<dbReference type="InterPro" id="IPR036317">
    <property type="entry name" value="Cullin_homology_sf"/>
</dbReference>
<evidence type="ECO:0000313" key="6">
    <source>
        <dbReference type="Proteomes" id="UP000001542"/>
    </source>
</evidence>
<feature type="domain" description="Cullin family profile" evidence="4">
    <location>
        <begin position="388"/>
        <end position="630"/>
    </location>
</feature>
<evidence type="ECO:0000256" key="2">
    <source>
        <dbReference type="PROSITE-ProRule" id="PRU00330"/>
    </source>
</evidence>
<dbReference type="PROSITE" id="PS50069">
    <property type="entry name" value="CULLIN_2"/>
    <property type="match status" value="1"/>
</dbReference>
<dbReference type="PANTHER" id="PTHR11932">
    <property type="entry name" value="CULLIN"/>
    <property type="match status" value="1"/>
</dbReference>
<dbReference type="Gene3D" id="1.10.10.10">
    <property type="entry name" value="Winged helix-like DNA-binding domain superfamily/Winged helix DNA-binding domain"/>
    <property type="match status" value="1"/>
</dbReference>
<dbReference type="Pfam" id="PF26557">
    <property type="entry name" value="Cullin_AB"/>
    <property type="match status" value="1"/>
</dbReference>
<proteinExistence type="inferred from homology"/>
<dbReference type="SUPFAM" id="SSF75632">
    <property type="entry name" value="Cullin homology domain"/>
    <property type="match status" value="1"/>
</dbReference>
<gene>
    <name evidence="5" type="ORF">TVAG_154700</name>
</gene>
<name>A2F261_TRIV3</name>
<dbReference type="InterPro" id="IPR036390">
    <property type="entry name" value="WH_DNA-bd_sf"/>
</dbReference>
<dbReference type="SMART" id="SM00884">
    <property type="entry name" value="Cullin_Nedd8"/>
    <property type="match status" value="1"/>
</dbReference>
<dbReference type="InterPro" id="IPR059120">
    <property type="entry name" value="Cullin-like_AB"/>
</dbReference>
<protein>
    <recommendedName>
        <fullName evidence="4">Cullin family profile domain-containing protein</fullName>
    </recommendedName>
</protein>
<dbReference type="KEGG" id="tva:4758824"/>
<sequence length="765" mass="90512">MPRKTSNTYSSHKDLEEISKSITSILTHKHSSLSLSYLYNCMNNLVNNSCTNKLRDTLQNHLDKQFSKQYNSLSKTALVNPLVIKFSKHCSYFASFLKILPKLYSRYDESLAENSEYRTEKILFTKFKEKVLNQTKVVDLIIKSMIDVIEDARTNRIVSGTANLRQIIELFYEYKNSNCDRSIFENFMASLKESTKKKYENEYNSSENFVEFLKRIKELLDFEENLLLKAIFKDEEDVNEILMIAHESAIFKNTETFANQKDFQVPPIYSALQDKNLLRWLIRDSYLRFHQKNHIMCEFIPKICEFMTKDIKSFEPKFSDHMKLNDKITQIHEIIKKVLSQTEPFEFVFCSQEHMRKKSDDPNFDMEKEAREKFEKAITAGWNIPAFNIVENFVQYIDFHIKNEKKRLSKTENENFERTCARFFRYTEDKVGFCTTYEQALLQRLIKFLTKFDAEERMMIETISKEKQPEFMKGYKDLKACIDNSAQIDDDFKKQIMNTKIEWPDGMREVQFSPIVFNKNHYKLYIIEQTKIPEFLSPVHDRFIQFYQEKNKSMTLMLLADTSTVQSKWRIPKNSKSNKPETYVLTTDILTSKILSYLHKNQTEKVSVQDIIMYTQEEKPLVKKCIAKLLGLQICVREKTVKTTEKQQQQQLSDTDLIMMNKEFHMNGDIKRIVIPTCISVQKQNKQIVTAETESEKVNTTKAFIVRTLKQMNTIDTDDLINLTIDYLRRFFVADKEFIKKILGELDNDGTYFKKLDKGMLEYIR</sequence>
<dbReference type="SMR" id="A2F261"/>
<dbReference type="VEuPathDB" id="TrichDB:TVAGG3_0163890"/>
<dbReference type="Gene3D" id="1.20.1310.10">
    <property type="entry name" value="Cullin Repeats"/>
    <property type="match status" value="2"/>
</dbReference>
<dbReference type="InterPro" id="IPR016158">
    <property type="entry name" value="Cullin_homology"/>
</dbReference>
<dbReference type="InterPro" id="IPR019559">
    <property type="entry name" value="Cullin_neddylation_domain"/>
</dbReference>
<dbReference type="GO" id="GO:0016567">
    <property type="term" value="P:protein ubiquitination"/>
    <property type="evidence" value="ECO:0000318"/>
    <property type="project" value="GO_Central"/>
</dbReference>
<dbReference type="STRING" id="5722.A2F261"/>
<dbReference type="Gene3D" id="3.30.230.130">
    <property type="entry name" value="Cullin, Chain C, Domain 2"/>
    <property type="match status" value="1"/>
</dbReference>
<dbReference type="AlphaFoldDB" id="A2F261"/>
<dbReference type="SUPFAM" id="SSF74788">
    <property type="entry name" value="Cullin repeat-like"/>
    <property type="match status" value="1"/>
</dbReference>
<reference evidence="5" key="2">
    <citation type="journal article" date="2007" name="Science">
        <title>Draft genome sequence of the sexually transmitted pathogen Trichomonas vaginalis.</title>
        <authorList>
            <person name="Carlton J.M."/>
            <person name="Hirt R.P."/>
            <person name="Silva J.C."/>
            <person name="Delcher A.L."/>
            <person name="Schatz M."/>
            <person name="Zhao Q."/>
            <person name="Wortman J.R."/>
            <person name="Bidwell S.L."/>
            <person name="Alsmark U.C.M."/>
            <person name="Besteiro S."/>
            <person name="Sicheritz-Ponten T."/>
            <person name="Noel C.J."/>
            <person name="Dacks J.B."/>
            <person name="Foster P.G."/>
            <person name="Simillion C."/>
            <person name="Van de Peer Y."/>
            <person name="Miranda-Saavedra D."/>
            <person name="Barton G.J."/>
            <person name="Westrop G.D."/>
            <person name="Mueller S."/>
            <person name="Dessi D."/>
            <person name="Fiori P.L."/>
            <person name="Ren Q."/>
            <person name="Paulsen I."/>
            <person name="Zhang H."/>
            <person name="Bastida-Corcuera F.D."/>
            <person name="Simoes-Barbosa A."/>
            <person name="Brown M.T."/>
            <person name="Hayes R.D."/>
            <person name="Mukherjee M."/>
            <person name="Okumura C.Y."/>
            <person name="Schneider R."/>
            <person name="Smith A.J."/>
            <person name="Vanacova S."/>
            <person name="Villalvazo M."/>
            <person name="Haas B.J."/>
            <person name="Pertea M."/>
            <person name="Feldblyum T.V."/>
            <person name="Utterback T.R."/>
            <person name="Shu C.L."/>
            <person name="Osoegawa K."/>
            <person name="de Jong P.J."/>
            <person name="Hrdy I."/>
            <person name="Horvathova L."/>
            <person name="Zubacova Z."/>
            <person name="Dolezal P."/>
            <person name="Malik S.B."/>
            <person name="Logsdon J.M. Jr."/>
            <person name="Henze K."/>
            <person name="Gupta A."/>
            <person name="Wang C.C."/>
            <person name="Dunne R.L."/>
            <person name="Upcroft J.A."/>
            <person name="Upcroft P."/>
            <person name="White O."/>
            <person name="Salzberg S.L."/>
            <person name="Tang P."/>
            <person name="Chiu C.-H."/>
            <person name="Lee Y.-S."/>
            <person name="Embley T.M."/>
            <person name="Coombs G.H."/>
            <person name="Mottram J.C."/>
            <person name="Tachezy J."/>
            <person name="Fraser-Liggett C.M."/>
            <person name="Johnson P.J."/>
        </authorList>
    </citation>
    <scope>NUCLEOTIDE SEQUENCE [LARGE SCALE GENOMIC DNA]</scope>
    <source>
        <strain evidence="5">G3</strain>
    </source>
</reference>
<dbReference type="InterPro" id="IPR045093">
    <property type="entry name" value="Cullin"/>
</dbReference>
<evidence type="ECO:0000313" key="5">
    <source>
        <dbReference type="EMBL" id="EAY01000.1"/>
    </source>
</evidence>